<proteinExistence type="predicted"/>
<dbReference type="EMBL" id="JAGYWB010000007">
    <property type="protein sequence ID" value="KAI0516199.1"/>
    <property type="molecule type" value="Genomic_DNA"/>
</dbReference>
<organism evidence="2 3">
    <name type="scientific">Dendrobium nobile</name>
    <name type="common">Orchid</name>
    <dbReference type="NCBI Taxonomy" id="94219"/>
    <lineage>
        <taxon>Eukaryota</taxon>
        <taxon>Viridiplantae</taxon>
        <taxon>Streptophyta</taxon>
        <taxon>Embryophyta</taxon>
        <taxon>Tracheophyta</taxon>
        <taxon>Spermatophyta</taxon>
        <taxon>Magnoliopsida</taxon>
        <taxon>Liliopsida</taxon>
        <taxon>Asparagales</taxon>
        <taxon>Orchidaceae</taxon>
        <taxon>Epidendroideae</taxon>
        <taxon>Malaxideae</taxon>
        <taxon>Dendrobiinae</taxon>
        <taxon>Dendrobium</taxon>
    </lineage>
</organism>
<evidence type="ECO:0000313" key="2">
    <source>
        <dbReference type="EMBL" id="KAI0516199.1"/>
    </source>
</evidence>
<feature type="region of interest" description="Disordered" evidence="1">
    <location>
        <begin position="1"/>
        <end position="33"/>
    </location>
</feature>
<evidence type="ECO:0000313" key="3">
    <source>
        <dbReference type="Proteomes" id="UP000829196"/>
    </source>
</evidence>
<comment type="caution">
    <text evidence="2">The sequence shown here is derived from an EMBL/GenBank/DDBJ whole genome shotgun (WGS) entry which is preliminary data.</text>
</comment>
<evidence type="ECO:0000256" key="1">
    <source>
        <dbReference type="SAM" id="MobiDB-lite"/>
    </source>
</evidence>
<accession>A0A8T3BNY8</accession>
<dbReference type="AlphaFoldDB" id="A0A8T3BNY8"/>
<keyword evidence="3" id="KW-1185">Reference proteome</keyword>
<gene>
    <name evidence="2" type="ORF">KFK09_008871</name>
</gene>
<sequence length="55" mass="6206">MNSRTEKSTRSPNPSLNTDTETQSTRNKQQKSITKMIEFSEIIQIGQASPILPKN</sequence>
<reference evidence="2" key="1">
    <citation type="journal article" date="2022" name="Front. Genet.">
        <title>Chromosome-Scale Assembly of the Dendrobium nobile Genome Provides Insights Into the Molecular Mechanism of the Biosynthesis of the Medicinal Active Ingredient of Dendrobium.</title>
        <authorList>
            <person name="Xu Q."/>
            <person name="Niu S.-C."/>
            <person name="Li K.-L."/>
            <person name="Zheng P.-J."/>
            <person name="Zhang X.-J."/>
            <person name="Jia Y."/>
            <person name="Liu Y."/>
            <person name="Niu Y.-X."/>
            <person name="Yu L.-H."/>
            <person name="Chen D.-F."/>
            <person name="Zhang G.-Q."/>
        </authorList>
    </citation>
    <scope>NUCLEOTIDE SEQUENCE</scope>
    <source>
        <tissue evidence="2">Leaf</tissue>
    </source>
</reference>
<dbReference type="Proteomes" id="UP000829196">
    <property type="component" value="Unassembled WGS sequence"/>
</dbReference>
<protein>
    <submittedName>
        <fullName evidence="2">Uncharacterized protein</fullName>
    </submittedName>
</protein>
<name>A0A8T3BNY8_DENNO</name>
<feature type="compositionally biased region" description="Polar residues" evidence="1">
    <location>
        <begin position="10"/>
        <end position="33"/>
    </location>
</feature>